<comment type="similarity">
    <text evidence="3">Belongs to the Ycf4 family.</text>
</comment>
<keyword evidence="5" id="KW-0602">Photosynthesis</keyword>
<dbReference type="EMBL" id="KZ503047">
    <property type="protein sequence ID" value="PKU68818.1"/>
    <property type="molecule type" value="Genomic_DNA"/>
</dbReference>
<evidence type="ECO:0000256" key="7">
    <source>
        <dbReference type="ARBA" id="ARBA00022989"/>
    </source>
</evidence>
<dbReference type="Pfam" id="PF02392">
    <property type="entry name" value="Ycf4"/>
    <property type="match status" value="1"/>
</dbReference>
<dbReference type="InterPro" id="IPR003359">
    <property type="entry name" value="PSI_Ycf4_assembly"/>
</dbReference>
<organism evidence="9 10">
    <name type="scientific">Dendrobium catenatum</name>
    <dbReference type="NCBI Taxonomy" id="906689"/>
    <lineage>
        <taxon>Eukaryota</taxon>
        <taxon>Viridiplantae</taxon>
        <taxon>Streptophyta</taxon>
        <taxon>Embryophyta</taxon>
        <taxon>Tracheophyta</taxon>
        <taxon>Spermatophyta</taxon>
        <taxon>Magnoliopsida</taxon>
        <taxon>Liliopsida</taxon>
        <taxon>Asparagales</taxon>
        <taxon>Orchidaceae</taxon>
        <taxon>Epidendroideae</taxon>
        <taxon>Malaxideae</taxon>
        <taxon>Dendrobiinae</taxon>
        <taxon>Dendrobium</taxon>
    </lineage>
</organism>
<keyword evidence="10" id="KW-1185">Reference proteome</keyword>
<evidence type="ECO:0000256" key="4">
    <source>
        <dbReference type="ARBA" id="ARBA00015395"/>
    </source>
</evidence>
<evidence type="ECO:0000256" key="8">
    <source>
        <dbReference type="ARBA" id="ARBA00023136"/>
    </source>
</evidence>
<keyword evidence="6" id="KW-0812">Transmembrane</keyword>
<reference evidence="9 10" key="1">
    <citation type="journal article" date="2016" name="Sci. Rep.">
        <title>The Dendrobium catenatum Lindl. genome sequence provides insights into polysaccharide synthase, floral development and adaptive evolution.</title>
        <authorList>
            <person name="Zhang G.Q."/>
            <person name="Xu Q."/>
            <person name="Bian C."/>
            <person name="Tsai W.C."/>
            <person name="Yeh C.M."/>
            <person name="Liu K.W."/>
            <person name="Yoshida K."/>
            <person name="Zhang L.S."/>
            <person name="Chang S.B."/>
            <person name="Chen F."/>
            <person name="Shi Y."/>
            <person name="Su Y.Y."/>
            <person name="Zhang Y.Q."/>
            <person name="Chen L.J."/>
            <person name="Yin Y."/>
            <person name="Lin M."/>
            <person name="Huang H."/>
            <person name="Deng H."/>
            <person name="Wang Z.W."/>
            <person name="Zhu S.L."/>
            <person name="Zhao X."/>
            <person name="Deng C."/>
            <person name="Niu S.C."/>
            <person name="Huang J."/>
            <person name="Wang M."/>
            <person name="Liu G.H."/>
            <person name="Yang H.J."/>
            <person name="Xiao X.J."/>
            <person name="Hsiao Y.Y."/>
            <person name="Wu W.L."/>
            <person name="Chen Y.Y."/>
            <person name="Mitsuda N."/>
            <person name="Ohme-Takagi M."/>
            <person name="Luo Y.B."/>
            <person name="Van de Peer Y."/>
            <person name="Liu Z.J."/>
        </authorList>
    </citation>
    <scope>NUCLEOTIDE SEQUENCE [LARGE SCALE GENOMIC DNA]</scope>
    <source>
        <tissue evidence="9">The whole plant</tissue>
    </source>
</reference>
<gene>
    <name evidence="9" type="primary">ycf4</name>
    <name evidence="9" type="ORF">MA16_Dca017106</name>
</gene>
<evidence type="ECO:0000256" key="6">
    <source>
        <dbReference type="ARBA" id="ARBA00022692"/>
    </source>
</evidence>
<dbReference type="GO" id="GO:0015979">
    <property type="term" value="P:photosynthesis"/>
    <property type="evidence" value="ECO:0007669"/>
    <property type="project" value="UniProtKB-KW"/>
</dbReference>
<evidence type="ECO:0000313" key="10">
    <source>
        <dbReference type="Proteomes" id="UP000233837"/>
    </source>
</evidence>
<dbReference type="STRING" id="906689.A0A2I0VZI7"/>
<reference evidence="9 10" key="2">
    <citation type="journal article" date="2017" name="Nature">
        <title>The Apostasia genome and the evolution of orchids.</title>
        <authorList>
            <person name="Zhang G.Q."/>
            <person name="Liu K.W."/>
            <person name="Li Z."/>
            <person name="Lohaus R."/>
            <person name="Hsiao Y.Y."/>
            <person name="Niu S.C."/>
            <person name="Wang J.Y."/>
            <person name="Lin Y.C."/>
            <person name="Xu Q."/>
            <person name="Chen L.J."/>
            <person name="Yoshida K."/>
            <person name="Fujiwara S."/>
            <person name="Wang Z.W."/>
            <person name="Zhang Y.Q."/>
            <person name="Mitsuda N."/>
            <person name="Wang M."/>
            <person name="Liu G.H."/>
            <person name="Pecoraro L."/>
            <person name="Huang H.X."/>
            <person name="Xiao X.J."/>
            <person name="Lin M."/>
            <person name="Wu X.Y."/>
            <person name="Wu W.L."/>
            <person name="Chen Y.Y."/>
            <person name="Chang S.B."/>
            <person name="Sakamoto S."/>
            <person name="Ohme-Takagi M."/>
            <person name="Yagi M."/>
            <person name="Zeng S.J."/>
            <person name="Shen C.Y."/>
            <person name="Yeh C.M."/>
            <person name="Luo Y.B."/>
            <person name="Tsai W.C."/>
            <person name="Van de Peer Y."/>
            <person name="Liu Z.J."/>
        </authorList>
    </citation>
    <scope>NUCLEOTIDE SEQUENCE [LARGE SCALE GENOMIC DNA]</scope>
    <source>
        <tissue evidence="9">The whole plant</tissue>
    </source>
</reference>
<dbReference type="GO" id="GO:0009522">
    <property type="term" value="C:photosystem I"/>
    <property type="evidence" value="ECO:0007669"/>
    <property type="project" value="InterPro"/>
</dbReference>
<keyword evidence="7" id="KW-1133">Transmembrane helix</keyword>
<dbReference type="AlphaFoldDB" id="A0A2I0VZI7"/>
<evidence type="ECO:0000256" key="3">
    <source>
        <dbReference type="ARBA" id="ARBA00008198"/>
    </source>
</evidence>
<proteinExistence type="inferred from homology"/>
<evidence type="ECO:0000313" key="9">
    <source>
        <dbReference type="EMBL" id="PKU68818.1"/>
    </source>
</evidence>
<keyword evidence="8" id="KW-0472">Membrane</keyword>
<sequence>MKEYLWCTISWNVGSGHDRFDRKEWIMSLFRWGFPLKLFQYWTLDIKSGQIFIVHVLFLVRGAYHESTYF</sequence>
<evidence type="ECO:0000256" key="1">
    <source>
        <dbReference type="ARBA" id="ARBA00002862"/>
    </source>
</evidence>
<name>A0A2I0VZI7_9ASPA</name>
<comment type="subcellular location">
    <subcellularLocation>
        <location evidence="2">Membrane</location>
        <topology evidence="2">Multi-pass membrane protein</topology>
    </subcellularLocation>
</comment>
<accession>A0A2I0VZI7</accession>
<protein>
    <recommendedName>
        <fullName evidence="4">Photosystem I assembly protein Ycf4</fullName>
    </recommendedName>
</protein>
<dbReference type="Proteomes" id="UP000233837">
    <property type="component" value="Unassembled WGS sequence"/>
</dbReference>
<comment type="function">
    <text evidence="1">Seems to be required for the assembly of the photosystem I complex.</text>
</comment>
<evidence type="ECO:0000256" key="5">
    <source>
        <dbReference type="ARBA" id="ARBA00022531"/>
    </source>
</evidence>
<evidence type="ECO:0000256" key="2">
    <source>
        <dbReference type="ARBA" id="ARBA00004141"/>
    </source>
</evidence>